<protein>
    <submittedName>
        <fullName evidence="1">Uncharacterized protein</fullName>
    </submittedName>
</protein>
<dbReference type="Proteomes" id="UP001519309">
    <property type="component" value="Unassembled WGS sequence"/>
</dbReference>
<dbReference type="Proteomes" id="UP000092659">
    <property type="component" value="Chromosome"/>
</dbReference>
<accession>A0A1B1BAT9</accession>
<gene>
    <name evidence="1" type="ORF">AVL59_45635</name>
    <name evidence="2" type="ORF">J2Z21_007784</name>
</gene>
<reference evidence="1 3" key="1">
    <citation type="submission" date="2016-06" db="EMBL/GenBank/DDBJ databases">
        <title>Complete genome sequence of Streptomyces griseochromogenes ATCC 14511, the Blasticidin S producer.</title>
        <authorList>
            <person name="Wu L."/>
        </authorList>
    </citation>
    <scope>NUCLEOTIDE SEQUENCE [LARGE SCALE GENOMIC DNA]</scope>
    <source>
        <strain evidence="1 3">ATCC 14511</strain>
    </source>
</reference>
<evidence type="ECO:0000313" key="3">
    <source>
        <dbReference type="Proteomes" id="UP000092659"/>
    </source>
</evidence>
<dbReference type="EMBL" id="JAGGLP010000024">
    <property type="protein sequence ID" value="MBP2054774.1"/>
    <property type="molecule type" value="Genomic_DNA"/>
</dbReference>
<dbReference type="EMBL" id="CP016279">
    <property type="protein sequence ID" value="ANP55930.1"/>
    <property type="molecule type" value="Genomic_DNA"/>
</dbReference>
<proteinExistence type="predicted"/>
<dbReference type="KEGG" id="sgs:AVL59_45635"/>
<evidence type="ECO:0000313" key="2">
    <source>
        <dbReference type="EMBL" id="MBP2054774.1"/>
    </source>
</evidence>
<dbReference type="STRING" id="68214.AVL59_45635"/>
<organism evidence="1 3">
    <name type="scientific">Streptomyces griseochromogenes</name>
    <dbReference type="NCBI Taxonomy" id="68214"/>
    <lineage>
        <taxon>Bacteria</taxon>
        <taxon>Bacillati</taxon>
        <taxon>Actinomycetota</taxon>
        <taxon>Actinomycetes</taxon>
        <taxon>Kitasatosporales</taxon>
        <taxon>Streptomycetaceae</taxon>
        <taxon>Streptomyces</taxon>
    </lineage>
</organism>
<sequence>MTKFSATVCLPPTKPRRLPDAIAAAMAPYDINGTARWNPAGEWDWWRVHVSARTPYLALPAHDGDRRLVTASTIPRRKAELAPLGPGKCYGGPRGLLDLAAMRRRAVRRHDALSAAWDELAERHPPARPLAEFLARHESDPEGYALAQAKEDHLLQPLVQEVAQRAVAGDPHFGMSFLTDDPVAYFAREHEALRQGVLRTAVPGYALLTLDGSWWDADGEGYGDRANAYLDDLDPEAVVVDVLCHC</sequence>
<dbReference type="AlphaFoldDB" id="A0A1B1BAT9"/>
<evidence type="ECO:0000313" key="4">
    <source>
        <dbReference type="Proteomes" id="UP001519309"/>
    </source>
</evidence>
<keyword evidence="4" id="KW-1185">Reference proteome</keyword>
<evidence type="ECO:0000313" key="1">
    <source>
        <dbReference type="EMBL" id="ANP55930.1"/>
    </source>
</evidence>
<dbReference type="OrthoDB" id="4549134at2"/>
<reference evidence="2 4" key="2">
    <citation type="submission" date="2021-03" db="EMBL/GenBank/DDBJ databases">
        <title>Genomic Encyclopedia of Type Strains, Phase IV (KMG-IV): sequencing the most valuable type-strain genomes for metagenomic binning, comparative biology and taxonomic classification.</title>
        <authorList>
            <person name="Goeker M."/>
        </authorList>
    </citation>
    <scope>NUCLEOTIDE SEQUENCE [LARGE SCALE GENOMIC DNA]</scope>
    <source>
        <strain evidence="2 4">DSM 40499</strain>
    </source>
</reference>
<name>A0A1B1BAT9_9ACTN</name>
<dbReference type="RefSeq" id="WP_067316211.1">
    <property type="nucleotide sequence ID" value="NZ_CP016279.1"/>
</dbReference>